<dbReference type="PANTHER" id="PTHR35089:SF1">
    <property type="entry name" value="CHAPERONE PROTEIN SKP"/>
    <property type="match status" value="1"/>
</dbReference>
<dbReference type="EMBL" id="CP001759">
    <property type="protein sequence ID" value="ACZ48937.1"/>
    <property type="molecule type" value="Genomic_DNA"/>
</dbReference>
<protein>
    <submittedName>
        <fullName evidence="4">Putative outer membrane protein OmpH</fullName>
    </submittedName>
</protein>
<dbReference type="InterPro" id="IPR005632">
    <property type="entry name" value="Chaperone_Skp"/>
</dbReference>
<dbReference type="GO" id="GO:0050821">
    <property type="term" value="P:protein stabilization"/>
    <property type="evidence" value="ECO:0007669"/>
    <property type="project" value="TreeGrafter"/>
</dbReference>
<evidence type="ECO:0000256" key="2">
    <source>
        <dbReference type="ARBA" id="ARBA00022729"/>
    </source>
</evidence>
<dbReference type="AlphaFoldDB" id="D1ATQ9"/>
<keyword evidence="5" id="KW-1185">Reference proteome</keyword>
<keyword evidence="3" id="KW-0175">Coiled coil</keyword>
<evidence type="ECO:0000256" key="1">
    <source>
        <dbReference type="ARBA" id="ARBA00009091"/>
    </source>
</evidence>
<dbReference type="InterPro" id="IPR024930">
    <property type="entry name" value="Skp_dom_sf"/>
</dbReference>
<dbReference type="GO" id="GO:0051082">
    <property type="term" value="F:unfolded protein binding"/>
    <property type="evidence" value="ECO:0007669"/>
    <property type="project" value="InterPro"/>
</dbReference>
<reference evidence="4 5" key="1">
    <citation type="journal article" date="2010" name="J. Bacteriol.">
        <title>Complete genome sequence of Anaplasma marginale subsp. centrale.</title>
        <authorList>
            <person name="Herndon D.R."/>
            <person name="Palmer G.H."/>
            <person name="Shkap V."/>
            <person name="Knowles D.P. Jr."/>
            <person name="Brayton K.A."/>
        </authorList>
    </citation>
    <scope>NUCLEOTIDE SEQUENCE [LARGE SCALE GENOMIC DNA]</scope>
    <source>
        <strain evidence="4 5">Israel</strain>
    </source>
</reference>
<dbReference type="PANTHER" id="PTHR35089">
    <property type="entry name" value="CHAPERONE PROTEIN SKP"/>
    <property type="match status" value="1"/>
</dbReference>
<sequence>MLFIDSERVLSEALVAKDIRAQLDRRRTELQGTFTRRGEELRKGEEELIKQKSILSSEAFDAKVAEFRKEVDSLNRDAAAKMSELEGMYSGAMEQVYGKIQQISKQLAGKFGATIVLFIPKGQVAYVEGTADISEQVLETLNRDLSRVSMGGS</sequence>
<dbReference type="Pfam" id="PF03938">
    <property type="entry name" value="OmpH"/>
    <property type="match status" value="1"/>
</dbReference>
<keyword evidence="2" id="KW-0732">Signal</keyword>
<evidence type="ECO:0000313" key="4">
    <source>
        <dbReference type="EMBL" id="ACZ48937.1"/>
    </source>
</evidence>
<dbReference type="SUPFAM" id="SSF111384">
    <property type="entry name" value="OmpH-like"/>
    <property type="match status" value="1"/>
</dbReference>
<dbReference type="eggNOG" id="COG2825">
    <property type="taxonomic scope" value="Bacteria"/>
</dbReference>
<dbReference type="HOGENOM" id="CLU_1479844_0_0_5"/>
<organism evidence="4 5">
    <name type="scientific">Anaplasma centrale (strain Israel)</name>
    <name type="common">Anaplasma marginale subsp. centrale (strain Israel)</name>
    <dbReference type="NCBI Taxonomy" id="574556"/>
    <lineage>
        <taxon>Bacteria</taxon>
        <taxon>Pseudomonadati</taxon>
        <taxon>Pseudomonadota</taxon>
        <taxon>Alphaproteobacteria</taxon>
        <taxon>Rickettsiales</taxon>
        <taxon>Anaplasmataceae</taxon>
        <taxon>Anaplasma</taxon>
    </lineage>
</organism>
<evidence type="ECO:0000256" key="3">
    <source>
        <dbReference type="SAM" id="Coils"/>
    </source>
</evidence>
<dbReference type="STRING" id="574556.ACIS_00267"/>
<dbReference type="GO" id="GO:0005829">
    <property type="term" value="C:cytosol"/>
    <property type="evidence" value="ECO:0007669"/>
    <property type="project" value="TreeGrafter"/>
</dbReference>
<proteinExistence type="inferred from homology"/>
<dbReference type="KEGG" id="acn:ACIS_00267"/>
<accession>D1ATQ9</accession>
<dbReference type="Gene3D" id="3.30.910.20">
    <property type="entry name" value="Skp domain"/>
    <property type="match status" value="1"/>
</dbReference>
<dbReference type="Proteomes" id="UP000000630">
    <property type="component" value="Chromosome"/>
</dbReference>
<comment type="similarity">
    <text evidence="1">Belongs to the Skp family.</text>
</comment>
<feature type="coiled-coil region" evidence="3">
    <location>
        <begin position="57"/>
        <end position="84"/>
    </location>
</feature>
<dbReference type="RefSeq" id="WP_012880418.1">
    <property type="nucleotide sequence ID" value="NC_013532.1"/>
</dbReference>
<evidence type="ECO:0000313" key="5">
    <source>
        <dbReference type="Proteomes" id="UP000000630"/>
    </source>
</evidence>
<gene>
    <name evidence="4" type="ordered locus">ACIS_00267</name>
</gene>
<name>D1ATQ9_ANACI</name>
<dbReference type="SMART" id="SM00935">
    <property type="entry name" value="OmpH"/>
    <property type="match status" value="1"/>
</dbReference>